<dbReference type="EMBL" id="CP008876">
    <property type="protein sequence ID" value="AIF67367.1"/>
    <property type="molecule type" value="Genomic_DNA"/>
</dbReference>
<proteinExistence type="predicted"/>
<dbReference type="OrthoDB" id="193997at2"/>
<dbReference type="GeneID" id="34219979"/>
<dbReference type="RefSeq" id="WP_038562817.1">
    <property type="nucleotide sequence ID" value="NZ_CP008876.1"/>
</dbReference>
<keyword evidence="1" id="KW-0808">Transferase</keyword>
<evidence type="ECO:0000313" key="1">
    <source>
        <dbReference type="EMBL" id="AIF67367.1"/>
    </source>
</evidence>
<evidence type="ECO:0000313" key="2">
    <source>
        <dbReference type="Proteomes" id="UP000027980"/>
    </source>
</evidence>
<dbReference type="InterPro" id="IPR027417">
    <property type="entry name" value="P-loop_NTPase"/>
</dbReference>
<dbReference type="SUPFAM" id="SSF52540">
    <property type="entry name" value="P-loop containing nucleoside triphosphate hydrolases"/>
    <property type="match status" value="1"/>
</dbReference>
<name>A0A075LN07_9BACI</name>
<organism evidence="1 2">
    <name type="scientific">Terribacillus saccharophilus</name>
    <dbReference type="NCBI Taxonomy" id="361277"/>
    <lineage>
        <taxon>Bacteria</taxon>
        <taxon>Bacillati</taxon>
        <taxon>Bacillota</taxon>
        <taxon>Bacilli</taxon>
        <taxon>Bacillales</taxon>
        <taxon>Bacillaceae</taxon>
        <taxon>Terribacillus</taxon>
    </lineage>
</organism>
<dbReference type="HOGENOM" id="CLU_092496_3_0_9"/>
<sequence>MNVILLFGPQAVGKMTVGQELEKRMGYRLLHNHMTIDLLVPFFGFSDEMWRLSTLFREEIYRSVAKTNLPGFIFTFVWDFSSHEDWETVDRMCAIFKKQDIPVYFVELQAGVDTRLKRNVTENRLEHKPTKRNIAFSEADLLRTMETGRLQSREGEIKETNYLRIQTDDLSASKTAERIVQYFGLEDK</sequence>
<dbReference type="GO" id="GO:0016301">
    <property type="term" value="F:kinase activity"/>
    <property type="evidence" value="ECO:0007669"/>
    <property type="project" value="UniProtKB-KW"/>
</dbReference>
<keyword evidence="1" id="KW-0418">Kinase</keyword>
<gene>
    <name evidence="1" type="ORF">GZ22_12420</name>
</gene>
<reference evidence="1 2" key="1">
    <citation type="submission" date="2014-07" db="EMBL/GenBank/DDBJ databases">
        <title>Complete genome sequence of a moderately halophilic bacterium Terribacillus aidingensis MP602, isolated from Cryptomeria fortunei in Tianmu mountain in China.</title>
        <authorList>
            <person name="Wang Y."/>
            <person name="Lu P."/>
            <person name="Zhang L."/>
        </authorList>
    </citation>
    <scope>NUCLEOTIDE SEQUENCE [LARGE SCALE GENOMIC DNA]</scope>
    <source>
        <strain evidence="1 2">MP602</strain>
    </source>
</reference>
<dbReference type="Proteomes" id="UP000027980">
    <property type="component" value="Chromosome"/>
</dbReference>
<accession>A0A075LN07</accession>
<dbReference type="AlphaFoldDB" id="A0A075LN07"/>
<dbReference type="Gene3D" id="3.40.50.300">
    <property type="entry name" value="P-loop containing nucleotide triphosphate hydrolases"/>
    <property type="match status" value="1"/>
</dbReference>
<protein>
    <submittedName>
        <fullName evidence="1">Shikimate kinase</fullName>
    </submittedName>
</protein>
<dbReference type="KEGG" id="tap:GZ22_12420"/>